<dbReference type="EMBL" id="BMKN01000002">
    <property type="protein sequence ID" value="GGE58292.1"/>
    <property type="molecule type" value="Genomic_DNA"/>
</dbReference>
<dbReference type="PROSITE" id="PS00061">
    <property type="entry name" value="ADH_SHORT"/>
    <property type="match status" value="1"/>
</dbReference>
<dbReference type="InterPro" id="IPR002347">
    <property type="entry name" value="SDR_fam"/>
</dbReference>
<reference evidence="2" key="1">
    <citation type="journal article" date="2014" name="Int. J. Syst. Evol. Microbiol.">
        <title>Complete genome sequence of Corynebacterium casei LMG S-19264T (=DSM 44701T), isolated from a smear-ripened cheese.</title>
        <authorList>
            <consortium name="US DOE Joint Genome Institute (JGI-PGF)"/>
            <person name="Walter F."/>
            <person name="Albersmeier A."/>
            <person name="Kalinowski J."/>
            <person name="Ruckert C."/>
        </authorList>
    </citation>
    <scope>NUCLEOTIDE SEQUENCE</scope>
    <source>
        <strain evidence="2">CGMCC 1.16012</strain>
    </source>
</reference>
<organism evidence="2 3">
    <name type="scientific">Actibacterium pelagium</name>
    <dbReference type="NCBI Taxonomy" id="2029103"/>
    <lineage>
        <taxon>Bacteria</taxon>
        <taxon>Pseudomonadati</taxon>
        <taxon>Pseudomonadota</taxon>
        <taxon>Alphaproteobacteria</taxon>
        <taxon>Rhodobacterales</taxon>
        <taxon>Roseobacteraceae</taxon>
        <taxon>Actibacterium</taxon>
    </lineage>
</organism>
<accession>A0A917AJY7</accession>
<proteinExistence type="inferred from homology"/>
<protein>
    <submittedName>
        <fullName evidence="2">Short-chain dehydrogenase/reductase SDR</fullName>
    </submittedName>
</protein>
<dbReference type="PRINTS" id="PR00080">
    <property type="entry name" value="SDRFAMILY"/>
</dbReference>
<dbReference type="Gene3D" id="3.40.50.720">
    <property type="entry name" value="NAD(P)-binding Rossmann-like Domain"/>
    <property type="match status" value="1"/>
</dbReference>
<dbReference type="OrthoDB" id="9803333at2"/>
<dbReference type="FunFam" id="3.40.50.720:FF:000084">
    <property type="entry name" value="Short-chain dehydrogenase reductase"/>
    <property type="match status" value="1"/>
</dbReference>
<evidence type="ECO:0000313" key="2">
    <source>
        <dbReference type="EMBL" id="GGE58292.1"/>
    </source>
</evidence>
<dbReference type="InterPro" id="IPR036291">
    <property type="entry name" value="NAD(P)-bd_dom_sf"/>
</dbReference>
<comment type="similarity">
    <text evidence="1">Belongs to the short-chain dehydrogenases/reductases (SDR) family.</text>
</comment>
<dbReference type="AlphaFoldDB" id="A0A917AJY7"/>
<dbReference type="RefSeq" id="WP_095594618.1">
    <property type="nucleotide sequence ID" value="NZ_BMKN01000002.1"/>
</dbReference>
<dbReference type="Proteomes" id="UP000606730">
    <property type="component" value="Unassembled WGS sequence"/>
</dbReference>
<sequence length="252" mass="26309">MKRNEINLSDLTAVVTGGAQGIGYAVAARFLASGARVALWDLDEALAARSAEKLGPLGQVIPVACNVSNSESVTSALAQTEAKLGPVDILVNSAGIAGPNAAVEDYDNAAFRDVIDINLMGTFFTNKAVTPGMKARNFGRIVNIASVAGKEGNPNASAYSASKAGVIAFTKSLGKELAGHDIAVNCITPAAARTAIFDQLEEEFIEYMLSKIPRNRFVEVEEAAAMIAWMASPENSFTTGAAFDLSGGRATY</sequence>
<gene>
    <name evidence="2" type="primary">fabG</name>
    <name evidence="2" type="ORF">GCM10011517_27490</name>
</gene>
<dbReference type="GO" id="GO:0032787">
    <property type="term" value="P:monocarboxylic acid metabolic process"/>
    <property type="evidence" value="ECO:0007669"/>
    <property type="project" value="UniProtKB-ARBA"/>
</dbReference>
<comment type="caution">
    <text evidence="2">The sequence shown here is derived from an EMBL/GenBank/DDBJ whole genome shotgun (WGS) entry which is preliminary data.</text>
</comment>
<evidence type="ECO:0000256" key="1">
    <source>
        <dbReference type="ARBA" id="ARBA00006484"/>
    </source>
</evidence>
<keyword evidence="3" id="KW-1185">Reference proteome</keyword>
<reference evidence="2" key="2">
    <citation type="submission" date="2020-09" db="EMBL/GenBank/DDBJ databases">
        <authorList>
            <person name="Sun Q."/>
            <person name="Zhou Y."/>
        </authorList>
    </citation>
    <scope>NUCLEOTIDE SEQUENCE</scope>
    <source>
        <strain evidence="2">CGMCC 1.16012</strain>
    </source>
</reference>
<dbReference type="Pfam" id="PF13561">
    <property type="entry name" value="adh_short_C2"/>
    <property type="match status" value="1"/>
</dbReference>
<dbReference type="InterPro" id="IPR020904">
    <property type="entry name" value="Sc_DH/Rdtase_CS"/>
</dbReference>
<evidence type="ECO:0000313" key="3">
    <source>
        <dbReference type="Proteomes" id="UP000606730"/>
    </source>
</evidence>
<name>A0A917AJY7_9RHOB</name>
<dbReference type="PANTHER" id="PTHR42879">
    <property type="entry name" value="3-OXOACYL-(ACYL-CARRIER-PROTEIN) REDUCTASE"/>
    <property type="match status" value="1"/>
</dbReference>
<dbReference type="InterPro" id="IPR050259">
    <property type="entry name" value="SDR"/>
</dbReference>
<dbReference type="PRINTS" id="PR00081">
    <property type="entry name" value="GDHRDH"/>
</dbReference>
<dbReference type="PANTHER" id="PTHR42879:SF2">
    <property type="entry name" value="3-OXOACYL-[ACYL-CARRIER-PROTEIN] REDUCTASE FABG"/>
    <property type="match status" value="1"/>
</dbReference>
<dbReference type="SUPFAM" id="SSF51735">
    <property type="entry name" value="NAD(P)-binding Rossmann-fold domains"/>
    <property type="match status" value="1"/>
</dbReference>